<dbReference type="Gene3D" id="3.40.50.720">
    <property type="entry name" value="NAD(P)-binding Rossmann-like Domain"/>
    <property type="match status" value="1"/>
</dbReference>
<feature type="domain" description="6-phosphogluconate dehydrogenase NADP-binding" evidence="1">
    <location>
        <begin position="4"/>
        <end position="125"/>
    </location>
</feature>
<dbReference type="Gene3D" id="1.10.1040.10">
    <property type="entry name" value="N-(1-d-carboxylethyl)-l-norvaline Dehydrogenase, domain 2"/>
    <property type="match status" value="1"/>
</dbReference>
<dbReference type="SUPFAM" id="SSF51735">
    <property type="entry name" value="NAD(P)-binding Rossmann-fold domains"/>
    <property type="match status" value="1"/>
</dbReference>
<dbReference type="InterPro" id="IPR008927">
    <property type="entry name" value="6-PGluconate_DH-like_C_sf"/>
</dbReference>
<dbReference type="InterPro" id="IPR006115">
    <property type="entry name" value="6PGDH_NADP-bd"/>
</dbReference>
<dbReference type="InterPro" id="IPR013328">
    <property type="entry name" value="6PGD_dom2"/>
</dbReference>
<sequence length="281" mass="28199">MSRTIAVVAAGAMGAAVGARLAARGARVVTSLDGRSEASIVRARAAGMIGVGDAELAGAEIFLSIVPPDKAVGLATRMAAAIAAARTRPVYVDLNAVSPATAREVGAIVAAAGATFVDGGIFGAPPQREGKGPAFHLCGPVGDCAAILAGHGLDAKVLEGGVGAASALKMAYAGITKGLTALGAGMILAATRHGVGGALLDELGASQPELLARLAKGIPDMLPKAYRWVPEMREIAATIGEDRPESAVYTAMAEFYAAVAADHAGEERETALLMRFFAGRG</sequence>
<feature type="domain" description="Phosphogluconate dehydrogenase NAD-binding putative C-terminal" evidence="2">
    <location>
        <begin position="190"/>
        <end position="259"/>
    </location>
</feature>
<dbReference type="Proteomes" id="UP001242480">
    <property type="component" value="Unassembled WGS sequence"/>
</dbReference>
<accession>A0ABU0JDJ5</accession>
<dbReference type="EMBL" id="JAUSVX010000009">
    <property type="protein sequence ID" value="MDQ0471690.1"/>
    <property type="molecule type" value="Genomic_DNA"/>
</dbReference>
<evidence type="ECO:0000313" key="4">
    <source>
        <dbReference type="Proteomes" id="UP001242480"/>
    </source>
</evidence>
<organism evidence="3 4">
    <name type="scientific">Labrys wisconsinensis</name>
    <dbReference type="NCBI Taxonomy" id="425677"/>
    <lineage>
        <taxon>Bacteria</taxon>
        <taxon>Pseudomonadati</taxon>
        <taxon>Pseudomonadota</taxon>
        <taxon>Alphaproteobacteria</taxon>
        <taxon>Hyphomicrobiales</taxon>
        <taxon>Xanthobacteraceae</taxon>
        <taxon>Labrys</taxon>
    </lineage>
</organism>
<evidence type="ECO:0000259" key="2">
    <source>
        <dbReference type="Pfam" id="PF09130"/>
    </source>
</evidence>
<dbReference type="RefSeq" id="WP_307277273.1">
    <property type="nucleotide sequence ID" value="NZ_JAUSVX010000009.1"/>
</dbReference>
<name>A0ABU0JDJ5_9HYPH</name>
<proteinExistence type="predicted"/>
<comment type="caution">
    <text evidence="3">The sequence shown here is derived from an EMBL/GenBank/DDBJ whole genome shotgun (WGS) entry which is preliminary data.</text>
</comment>
<dbReference type="InterPro" id="IPR015814">
    <property type="entry name" value="Pgluconate_DH_NAD-bd_C"/>
</dbReference>
<gene>
    <name evidence="3" type="ORF">QO011_004715</name>
</gene>
<keyword evidence="4" id="KW-1185">Reference proteome</keyword>
<reference evidence="3 4" key="1">
    <citation type="submission" date="2023-07" db="EMBL/GenBank/DDBJ databases">
        <title>Genomic Encyclopedia of Type Strains, Phase IV (KMG-IV): sequencing the most valuable type-strain genomes for metagenomic binning, comparative biology and taxonomic classification.</title>
        <authorList>
            <person name="Goeker M."/>
        </authorList>
    </citation>
    <scope>NUCLEOTIDE SEQUENCE [LARGE SCALE GENOMIC DNA]</scope>
    <source>
        <strain evidence="3 4">DSM 19619</strain>
    </source>
</reference>
<dbReference type="InterPro" id="IPR036291">
    <property type="entry name" value="NAD(P)-bd_dom_sf"/>
</dbReference>
<evidence type="ECO:0000313" key="3">
    <source>
        <dbReference type="EMBL" id="MDQ0471690.1"/>
    </source>
</evidence>
<dbReference type="SUPFAM" id="SSF48179">
    <property type="entry name" value="6-phosphogluconate dehydrogenase C-terminal domain-like"/>
    <property type="match status" value="1"/>
</dbReference>
<dbReference type="Pfam" id="PF09130">
    <property type="entry name" value="DUF1932"/>
    <property type="match status" value="1"/>
</dbReference>
<dbReference type="Pfam" id="PF03446">
    <property type="entry name" value="NAD_binding_2"/>
    <property type="match status" value="1"/>
</dbReference>
<protein>
    <submittedName>
        <fullName evidence="3">3-hydroxyisobutyrate dehydrogenase-like beta-hydroxyacid dehydrogenase</fullName>
    </submittedName>
</protein>
<evidence type="ECO:0000259" key="1">
    <source>
        <dbReference type="Pfam" id="PF03446"/>
    </source>
</evidence>